<keyword evidence="3" id="KW-1185">Reference proteome</keyword>
<reference evidence="2 3" key="1">
    <citation type="submission" date="2021-03" db="EMBL/GenBank/DDBJ databases">
        <title>Fibrella sp. HMF5405 genome sequencing and assembly.</title>
        <authorList>
            <person name="Kang H."/>
            <person name="Kim H."/>
            <person name="Bae S."/>
            <person name="Joh K."/>
        </authorList>
    </citation>
    <scope>NUCLEOTIDE SEQUENCE [LARGE SCALE GENOMIC DNA]</scope>
    <source>
        <strain evidence="2 3">HMF5405</strain>
    </source>
</reference>
<feature type="transmembrane region" description="Helical" evidence="1">
    <location>
        <begin position="12"/>
        <end position="30"/>
    </location>
</feature>
<sequence length="460" mass="52083">MTRSSPLFATSATRWGWLLLSACLYGLLGYTTSREQFPMLIGLYVLLMWGYSLRIRPLFSAPDAHEVNPDRFLFGSAAIFRLLLLLAMPALSDDYARFIWDGRLLLHGINPFRYLPVELMAGGVVPASYVDPALYQLLNSPNYYTVYPPINQLFFALSAWADSSLGSVIVLRVPIILADLGTLWLMAKLLKQNNRNPNLALLYGLNPLIILELTGNVHFEAVMIFFAMLAVYLWQQHKQLLSAGSLALAIATKLLPLIALPVVIAYAGWKRGLRYSLLVIGFVVVLFIPFFNVSLLMNMLESIDLYFRKFEFNASLYYLIREVGYWVEGYNVLGRVGLWLSLLTTVGLLSIAFIRTFPVPIRILWMLTLYLAMATTVHPWYITTLVAASVFVSSPAYSVRYVLLWSALAWLSYSAYRHSPIHEESTSLLLEYSIVYGLFILDTRHYLINQRADAEAPAEI</sequence>
<feature type="transmembrane region" description="Helical" evidence="1">
    <location>
        <begin position="369"/>
        <end position="392"/>
    </location>
</feature>
<feature type="transmembrane region" description="Helical" evidence="1">
    <location>
        <begin position="165"/>
        <end position="187"/>
    </location>
</feature>
<evidence type="ECO:0000313" key="3">
    <source>
        <dbReference type="Proteomes" id="UP000664628"/>
    </source>
</evidence>
<feature type="transmembrane region" description="Helical" evidence="1">
    <location>
        <begin position="398"/>
        <end position="416"/>
    </location>
</feature>
<comment type="caution">
    <text evidence="2">The sequence shown here is derived from an EMBL/GenBank/DDBJ whole genome shotgun (WGS) entry which is preliminary data.</text>
</comment>
<keyword evidence="1" id="KW-1133">Transmembrane helix</keyword>
<proteinExistence type="predicted"/>
<keyword evidence="1" id="KW-0472">Membrane</keyword>
<gene>
    <name evidence="2" type="ORF">J2I46_16435</name>
</gene>
<accession>A0ABS3JJK6</accession>
<protein>
    <recommendedName>
        <fullName evidence="4">DUF2029 domain-containing protein</fullName>
    </recommendedName>
</protein>
<feature type="transmembrane region" description="Helical" evidence="1">
    <location>
        <begin position="72"/>
        <end position="91"/>
    </location>
</feature>
<dbReference type="Pfam" id="PF26314">
    <property type="entry name" value="MptA_B_family"/>
    <property type="match status" value="1"/>
</dbReference>
<feature type="transmembrane region" description="Helical" evidence="1">
    <location>
        <begin position="275"/>
        <end position="297"/>
    </location>
</feature>
<name>A0ABS3JJK6_9BACT</name>
<feature type="transmembrane region" description="Helical" evidence="1">
    <location>
        <begin position="208"/>
        <end position="234"/>
    </location>
</feature>
<dbReference type="RefSeq" id="WP_207330118.1">
    <property type="nucleotide sequence ID" value="NZ_JAFMYW010000004.1"/>
</dbReference>
<feature type="transmembrane region" description="Helical" evidence="1">
    <location>
        <begin position="336"/>
        <end position="357"/>
    </location>
</feature>
<evidence type="ECO:0000256" key="1">
    <source>
        <dbReference type="SAM" id="Phobius"/>
    </source>
</evidence>
<evidence type="ECO:0008006" key="4">
    <source>
        <dbReference type="Google" id="ProtNLM"/>
    </source>
</evidence>
<dbReference type="EMBL" id="JAFMYW010000004">
    <property type="protein sequence ID" value="MBO0950184.1"/>
    <property type="molecule type" value="Genomic_DNA"/>
</dbReference>
<keyword evidence="1" id="KW-0812">Transmembrane</keyword>
<feature type="transmembrane region" description="Helical" evidence="1">
    <location>
        <begin position="246"/>
        <end position="268"/>
    </location>
</feature>
<evidence type="ECO:0000313" key="2">
    <source>
        <dbReference type="EMBL" id="MBO0950184.1"/>
    </source>
</evidence>
<feature type="transmembrane region" description="Helical" evidence="1">
    <location>
        <begin position="37"/>
        <end position="52"/>
    </location>
</feature>
<organism evidence="2 3">
    <name type="scientific">Fibrella forsythiae</name>
    <dbReference type="NCBI Taxonomy" id="2817061"/>
    <lineage>
        <taxon>Bacteria</taxon>
        <taxon>Pseudomonadati</taxon>
        <taxon>Bacteroidota</taxon>
        <taxon>Cytophagia</taxon>
        <taxon>Cytophagales</taxon>
        <taxon>Spirosomataceae</taxon>
        <taxon>Fibrella</taxon>
    </lineage>
</organism>
<dbReference type="Proteomes" id="UP000664628">
    <property type="component" value="Unassembled WGS sequence"/>
</dbReference>